<dbReference type="Pfam" id="PF01408">
    <property type="entry name" value="GFO_IDH_MocA"/>
    <property type="match status" value="1"/>
</dbReference>
<evidence type="ECO:0000313" key="4">
    <source>
        <dbReference type="Proteomes" id="UP000092574"/>
    </source>
</evidence>
<dbReference type="PANTHER" id="PTHR43249">
    <property type="entry name" value="UDP-N-ACETYL-2-AMINO-2-DEOXY-D-GLUCURONATE OXIDASE"/>
    <property type="match status" value="1"/>
</dbReference>
<feature type="domain" description="Gfo/Idh/MocA-like oxidoreductase N-terminal" evidence="1">
    <location>
        <begin position="2"/>
        <end position="121"/>
    </location>
</feature>
<dbReference type="InterPro" id="IPR036291">
    <property type="entry name" value="NAD(P)-bd_dom_sf"/>
</dbReference>
<dbReference type="STRING" id="1796616.A4V09_12295"/>
<keyword evidence="4" id="KW-1185">Reference proteome</keyword>
<dbReference type="KEGG" id="byl:A4V09_12295"/>
<dbReference type="Gene3D" id="3.40.50.720">
    <property type="entry name" value="NAD(P)-binding Rossmann-like Domain"/>
    <property type="match status" value="1"/>
</dbReference>
<evidence type="ECO:0000259" key="2">
    <source>
        <dbReference type="Pfam" id="PF22725"/>
    </source>
</evidence>
<dbReference type="Gene3D" id="3.30.360.10">
    <property type="entry name" value="Dihydrodipicolinate Reductase, domain 2"/>
    <property type="match status" value="1"/>
</dbReference>
<dbReference type="OrthoDB" id="9781966at2"/>
<dbReference type="InterPro" id="IPR000683">
    <property type="entry name" value="Gfo/Idh/MocA-like_OxRdtase_N"/>
</dbReference>
<dbReference type="Pfam" id="PF22725">
    <property type="entry name" value="GFO_IDH_MocA_C3"/>
    <property type="match status" value="1"/>
</dbReference>
<feature type="domain" description="GFO/IDH/MocA-like oxidoreductase" evidence="2">
    <location>
        <begin position="135"/>
        <end position="256"/>
    </location>
</feature>
<gene>
    <name evidence="3" type="ORF">A4V09_12295</name>
</gene>
<dbReference type="InterPro" id="IPR055170">
    <property type="entry name" value="GFO_IDH_MocA-like_dom"/>
</dbReference>
<dbReference type="EMBL" id="CP015405">
    <property type="protein sequence ID" value="ANU76479.1"/>
    <property type="molecule type" value="Genomic_DNA"/>
</dbReference>
<sequence length="391" mass="43093">MINAAVVGTGNISNEHIGGLLAFPDRCKIVALVDIYPEKAQAVKEKYGLHHAQVFDSHEKMLKSGLDIHLVHVCTPPSAHAGIAVHCMDAGKNVLVEKPMAPSLKECDAMLEAEKRNGVTMGCIAQNRFRNSIYKLKKMADSHLAGKIRCAHVNSLWWRGHSYYDLWWRGTWEKEGGGPTLNHAVHHIDMINWIQGGLPVEVTSMLANVMHDNSEVEDLSFAALRYRDGSVALVTSSVVHHGEEQGITLQCENGKLAAPWSAAAETSQENGFPVEGHNKELMEQLNAACDAIPDLQYEGHTGEIDNVLHALENKSRPLITGEDGRKTVELITAIYKAGFQKRTVALPITSDDDYYTLEGIQKNAVHFYEKTGCVENFTASDITVGNYVDDK</sequence>
<protein>
    <submittedName>
        <fullName evidence="3">Oxidoreductase</fullName>
    </submittedName>
</protein>
<dbReference type="SUPFAM" id="SSF51735">
    <property type="entry name" value="NAD(P)-binding Rossmann-fold domains"/>
    <property type="match status" value="1"/>
</dbReference>
<proteinExistence type="predicted"/>
<dbReference type="SUPFAM" id="SSF55347">
    <property type="entry name" value="Glyceraldehyde-3-phosphate dehydrogenase-like, C-terminal domain"/>
    <property type="match status" value="1"/>
</dbReference>
<accession>A0A1C7IDA6</accession>
<dbReference type="PANTHER" id="PTHR43249:SF1">
    <property type="entry name" value="D-GLUCOSIDE 3-DEHYDROGENASE"/>
    <property type="match status" value="1"/>
</dbReference>
<dbReference type="AlphaFoldDB" id="A0A1C7IDA6"/>
<dbReference type="Proteomes" id="UP000092574">
    <property type="component" value="Chromosome"/>
</dbReference>
<evidence type="ECO:0000313" key="3">
    <source>
        <dbReference type="EMBL" id="ANU76479.1"/>
    </source>
</evidence>
<name>A0A1C7IDA6_9FIRM</name>
<dbReference type="InterPro" id="IPR052515">
    <property type="entry name" value="Gfo/Idh/MocA_Oxidoreductase"/>
</dbReference>
<dbReference type="GO" id="GO:0000166">
    <property type="term" value="F:nucleotide binding"/>
    <property type="evidence" value="ECO:0007669"/>
    <property type="project" value="InterPro"/>
</dbReference>
<dbReference type="RefSeq" id="WP_065542642.1">
    <property type="nucleotide sequence ID" value="NZ_CP015405.2"/>
</dbReference>
<evidence type="ECO:0000259" key="1">
    <source>
        <dbReference type="Pfam" id="PF01408"/>
    </source>
</evidence>
<organism evidence="3 4">
    <name type="scientific">Blautia pseudococcoides</name>
    <dbReference type="NCBI Taxonomy" id="1796616"/>
    <lineage>
        <taxon>Bacteria</taxon>
        <taxon>Bacillati</taxon>
        <taxon>Bacillota</taxon>
        <taxon>Clostridia</taxon>
        <taxon>Lachnospirales</taxon>
        <taxon>Lachnospiraceae</taxon>
        <taxon>Blautia</taxon>
    </lineage>
</organism>
<reference evidence="3" key="1">
    <citation type="submission" date="2017-04" db="EMBL/GenBank/DDBJ databases">
        <title>Complete Genome Sequences of Twelve Strains of a Stable Defined Moderately Diverse Mouse Microbiota 2 (sDMDMm2).</title>
        <authorList>
            <person name="Uchimura Y."/>
            <person name="Wyss M."/>
            <person name="Brugiroux S."/>
            <person name="Limenitakis J.P."/>
            <person name="Stecher B."/>
            <person name="McCoy K.D."/>
            <person name="Macpherson A.J."/>
        </authorList>
    </citation>
    <scope>NUCLEOTIDE SEQUENCE</scope>
    <source>
        <strain evidence="3">YL58</strain>
    </source>
</reference>